<evidence type="ECO:0000256" key="1">
    <source>
        <dbReference type="ARBA" id="ARBA00022468"/>
    </source>
</evidence>
<dbReference type="Gene3D" id="1.10.472.80">
    <property type="entry name" value="Ypt/Rab-GAP domain of gyp1p, domain 3"/>
    <property type="match status" value="1"/>
</dbReference>
<keyword evidence="1" id="KW-0343">GTPase activation</keyword>
<proteinExistence type="predicted"/>
<dbReference type="SUPFAM" id="SSF47923">
    <property type="entry name" value="Ypt/Rab-GAP domain of gyp1p"/>
    <property type="match status" value="2"/>
</dbReference>
<evidence type="ECO:0000256" key="3">
    <source>
        <dbReference type="ARBA" id="ARBA00082648"/>
    </source>
</evidence>
<protein>
    <recommendedName>
        <fullName evidence="2">GTPase-activating protein GYP7</fullName>
    </recommendedName>
    <alternativeName>
        <fullName evidence="3">GAP for YPT7</fullName>
    </alternativeName>
</protein>
<dbReference type="STRING" id="1348612.A0A397GU21"/>
<evidence type="ECO:0000259" key="5">
    <source>
        <dbReference type="PROSITE" id="PS50086"/>
    </source>
</evidence>
<evidence type="ECO:0000256" key="4">
    <source>
        <dbReference type="SAM" id="MobiDB-lite"/>
    </source>
</evidence>
<reference evidence="6 7" key="1">
    <citation type="submission" date="2018-08" db="EMBL/GenBank/DDBJ databases">
        <title>Genome and evolution of the arbuscular mycorrhizal fungus Diversispora epigaea (formerly Glomus versiforme) and its bacterial endosymbionts.</title>
        <authorList>
            <person name="Sun X."/>
            <person name="Fei Z."/>
            <person name="Harrison M."/>
        </authorList>
    </citation>
    <scope>NUCLEOTIDE SEQUENCE [LARGE SCALE GENOMIC DNA]</scope>
    <source>
        <strain evidence="6 7">IT104</strain>
    </source>
</reference>
<gene>
    <name evidence="6" type="ORF">Glove_437g9</name>
</gene>
<dbReference type="InterPro" id="IPR035969">
    <property type="entry name" value="Rab-GAP_TBC_sf"/>
</dbReference>
<dbReference type="Pfam" id="PF00566">
    <property type="entry name" value="RabGAP-TBC"/>
    <property type="match status" value="1"/>
</dbReference>
<dbReference type="AlphaFoldDB" id="A0A397GU21"/>
<dbReference type="PANTHER" id="PTHR22957">
    <property type="entry name" value="TBC1 DOMAIN FAMILY MEMBER GTPASE-ACTIVATING PROTEIN"/>
    <property type="match status" value="1"/>
</dbReference>
<dbReference type="PANTHER" id="PTHR22957:SF502">
    <property type="entry name" value="SMALL G PROTEIN SIGNALING MODULATOR 2-RELATED"/>
    <property type="match status" value="1"/>
</dbReference>
<feature type="compositionally biased region" description="Polar residues" evidence="4">
    <location>
        <begin position="462"/>
        <end position="472"/>
    </location>
</feature>
<evidence type="ECO:0000256" key="2">
    <source>
        <dbReference type="ARBA" id="ARBA00072091"/>
    </source>
</evidence>
<dbReference type="GO" id="GO:0005737">
    <property type="term" value="C:cytoplasm"/>
    <property type="evidence" value="ECO:0007669"/>
    <property type="project" value="UniProtKB-ARBA"/>
</dbReference>
<dbReference type="FunFam" id="1.10.472.80:FF:000005">
    <property type="entry name" value="TBC1 domain family member 15"/>
    <property type="match status" value="1"/>
</dbReference>
<feature type="domain" description="Rab-GAP TBC" evidence="5">
    <location>
        <begin position="166"/>
        <end position="389"/>
    </location>
</feature>
<dbReference type="Proteomes" id="UP000266861">
    <property type="component" value="Unassembled WGS sequence"/>
</dbReference>
<dbReference type="EMBL" id="PQFF01000385">
    <property type="protein sequence ID" value="RHZ53779.1"/>
    <property type="molecule type" value="Genomic_DNA"/>
</dbReference>
<dbReference type="OrthoDB" id="10264062at2759"/>
<evidence type="ECO:0000313" key="6">
    <source>
        <dbReference type="EMBL" id="RHZ53779.1"/>
    </source>
</evidence>
<sequence>MDPLHETVKEIRWNVLEGFSKVARLSRDTAASILEHPLARPILPILPPAINNLIQSEPARSVVDEYDAGRVYLAKWAFQMERTSENADDDITENWKRRLSESEFKPWEEETEVGAFEFLEDETKLPPLRATRSDPLNAEKWFSFFDVEGRLKVEKIEVQEAVFRGGIENDIRIEVWKFFLGIYSWDSSQIERDNLYESKAQQYWSFKREWFDSVEVQNTDEFKEQKIRIEKDVIRTDRSMEFFAIEDMPHPDPLSSASSTLTNKNLELMKDILMTYNFYNKDLGYVQGMSDLLAPAFVVMRDEVSTFWAFAGFMDRMKYNFYRDQTGMRHQLLTLDHLIQFMDPPLYKHLQKTDSLNLFFCFRWILIWFKREFKFEEVLHLWEVLWSNYFCTQFHLFVALAILNKHRRVIIENLRQFDEILKYINDLSMTILVDETLLRAETLFHQFKRMVEAIDRKRGITLQDSNDSNQNHDGLRRRKGKEVVDTNSSNDNESSTTSTTSSTSTDKLPIISDLLRELLNPKDNFFD</sequence>
<dbReference type="PROSITE" id="PS50086">
    <property type="entry name" value="TBC_RABGAP"/>
    <property type="match status" value="1"/>
</dbReference>
<dbReference type="InterPro" id="IPR000195">
    <property type="entry name" value="Rab-GAP-TBC_dom"/>
</dbReference>
<organism evidence="6 7">
    <name type="scientific">Diversispora epigaea</name>
    <dbReference type="NCBI Taxonomy" id="1348612"/>
    <lineage>
        <taxon>Eukaryota</taxon>
        <taxon>Fungi</taxon>
        <taxon>Fungi incertae sedis</taxon>
        <taxon>Mucoromycota</taxon>
        <taxon>Glomeromycotina</taxon>
        <taxon>Glomeromycetes</taxon>
        <taxon>Diversisporales</taxon>
        <taxon>Diversisporaceae</taxon>
        <taxon>Diversispora</taxon>
    </lineage>
</organism>
<dbReference type="GO" id="GO:0005096">
    <property type="term" value="F:GTPase activator activity"/>
    <property type="evidence" value="ECO:0007669"/>
    <property type="project" value="UniProtKB-KW"/>
</dbReference>
<dbReference type="SMART" id="SM00164">
    <property type="entry name" value="TBC"/>
    <property type="match status" value="1"/>
</dbReference>
<feature type="region of interest" description="Disordered" evidence="4">
    <location>
        <begin position="462"/>
        <end position="505"/>
    </location>
</feature>
<evidence type="ECO:0000313" key="7">
    <source>
        <dbReference type="Proteomes" id="UP000266861"/>
    </source>
</evidence>
<accession>A0A397GU21</accession>
<comment type="caution">
    <text evidence="6">The sequence shown here is derived from an EMBL/GenBank/DDBJ whole genome shotgun (WGS) entry which is preliminary data.</text>
</comment>
<keyword evidence="7" id="KW-1185">Reference proteome</keyword>
<name>A0A397GU21_9GLOM</name>
<dbReference type="Gene3D" id="1.10.8.270">
    <property type="entry name" value="putative rabgap domain of human tbc1 domain family member 14 like domains"/>
    <property type="match status" value="1"/>
</dbReference>
<feature type="compositionally biased region" description="Low complexity" evidence="4">
    <location>
        <begin position="485"/>
        <end position="505"/>
    </location>
</feature>